<protein>
    <submittedName>
        <fullName evidence="2">Uncharacterized protein</fullName>
    </submittedName>
</protein>
<dbReference type="AlphaFoldDB" id="A0AAE0FIS5"/>
<feature type="region of interest" description="Disordered" evidence="1">
    <location>
        <begin position="71"/>
        <end position="90"/>
    </location>
</feature>
<evidence type="ECO:0000313" key="3">
    <source>
        <dbReference type="Proteomes" id="UP001190700"/>
    </source>
</evidence>
<dbReference type="Proteomes" id="UP001190700">
    <property type="component" value="Unassembled WGS sequence"/>
</dbReference>
<keyword evidence="3" id="KW-1185">Reference proteome</keyword>
<accession>A0AAE0FIS5</accession>
<proteinExistence type="predicted"/>
<name>A0AAE0FIS5_9CHLO</name>
<comment type="caution">
    <text evidence="2">The sequence shown here is derived from an EMBL/GenBank/DDBJ whole genome shotgun (WGS) entry which is preliminary data.</text>
</comment>
<feature type="compositionally biased region" description="Pro residues" evidence="1">
    <location>
        <begin position="75"/>
        <end position="84"/>
    </location>
</feature>
<dbReference type="EMBL" id="LGRX02017578">
    <property type="protein sequence ID" value="KAK3260576.1"/>
    <property type="molecule type" value="Genomic_DNA"/>
</dbReference>
<sequence length="173" mass="18102">MALCARKQADTPLEGKWVADSPTSLYLEWKGTGYPCVVCFRVWGLTDAHPDTRGACPFACIESFANDKHLTTSKPAPPRPPLTAPPAAALPATPLAPASFQSVRLSLPAPGGVGDIPAVDHGALAVPAPEDVGPPIPDEPVGSAHIFHDDDTDWPAFRSSPVWLPNSAVTGNP</sequence>
<organism evidence="2 3">
    <name type="scientific">Cymbomonas tetramitiformis</name>
    <dbReference type="NCBI Taxonomy" id="36881"/>
    <lineage>
        <taxon>Eukaryota</taxon>
        <taxon>Viridiplantae</taxon>
        <taxon>Chlorophyta</taxon>
        <taxon>Pyramimonadophyceae</taxon>
        <taxon>Pyramimonadales</taxon>
        <taxon>Pyramimonadaceae</taxon>
        <taxon>Cymbomonas</taxon>
    </lineage>
</organism>
<evidence type="ECO:0000313" key="2">
    <source>
        <dbReference type="EMBL" id="KAK3260576.1"/>
    </source>
</evidence>
<reference evidence="2 3" key="1">
    <citation type="journal article" date="2015" name="Genome Biol. Evol.">
        <title>Comparative Genomics of a Bacterivorous Green Alga Reveals Evolutionary Causalities and Consequences of Phago-Mixotrophic Mode of Nutrition.</title>
        <authorList>
            <person name="Burns J.A."/>
            <person name="Paasch A."/>
            <person name="Narechania A."/>
            <person name="Kim E."/>
        </authorList>
    </citation>
    <scope>NUCLEOTIDE SEQUENCE [LARGE SCALE GENOMIC DNA]</scope>
    <source>
        <strain evidence="2 3">PLY_AMNH</strain>
    </source>
</reference>
<gene>
    <name evidence="2" type="ORF">CYMTET_30473</name>
</gene>
<evidence type="ECO:0000256" key="1">
    <source>
        <dbReference type="SAM" id="MobiDB-lite"/>
    </source>
</evidence>